<dbReference type="PROSITE" id="PS51762">
    <property type="entry name" value="GH16_2"/>
    <property type="match status" value="1"/>
</dbReference>
<dbReference type="Proteomes" id="UP000559256">
    <property type="component" value="Unassembled WGS sequence"/>
</dbReference>
<gene>
    <name evidence="3" type="ORF">D9758_010301</name>
</gene>
<dbReference type="AlphaFoldDB" id="A0A8H5GAJ0"/>
<proteinExistence type="predicted"/>
<dbReference type="PANTHER" id="PTHR10963:SF24">
    <property type="entry name" value="GLYCOSIDASE C21B10.07-RELATED"/>
    <property type="match status" value="1"/>
</dbReference>
<dbReference type="InterPro" id="IPR000757">
    <property type="entry name" value="Beta-glucanase-like"/>
</dbReference>
<dbReference type="GO" id="GO:0004553">
    <property type="term" value="F:hydrolase activity, hydrolyzing O-glycosyl compounds"/>
    <property type="evidence" value="ECO:0007669"/>
    <property type="project" value="InterPro"/>
</dbReference>
<keyword evidence="4" id="KW-1185">Reference proteome</keyword>
<dbReference type="InterPro" id="IPR050546">
    <property type="entry name" value="Glycosyl_Hydrlase_16"/>
</dbReference>
<evidence type="ECO:0000313" key="4">
    <source>
        <dbReference type="Proteomes" id="UP000559256"/>
    </source>
</evidence>
<feature type="signal peptide" evidence="1">
    <location>
        <begin position="1"/>
        <end position="27"/>
    </location>
</feature>
<evidence type="ECO:0000259" key="2">
    <source>
        <dbReference type="PROSITE" id="PS51762"/>
    </source>
</evidence>
<organism evidence="3 4">
    <name type="scientific">Tetrapyrgos nigripes</name>
    <dbReference type="NCBI Taxonomy" id="182062"/>
    <lineage>
        <taxon>Eukaryota</taxon>
        <taxon>Fungi</taxon>
        <taxon>Dikarya</taxon>
        <taxon>Basidiomycota</taxon>
        <taxon>Agaricomycotina</taxon>
        <taxon>Agaricomycetes</taxon>
        <taxon>Agaricomycetidae</taxon>
        <taxon>Agaricales</taxon>
        <taxon>Marasmiineae</taxon>
        <taxon>Marasmiaceae</taxon>
        <taxon>Tetrapyrgos</taxon>
    </lineage>
</organism>
<accession>A0A8H5GAJ0</accession>
<feature type="domain" description="GH16" evidence="2">
    <location>
        <begin position="34"/>
        <end position="337"/>
    </location>
</feature>
<dbReference type="Gene3D" id="2.60.120.200">
    <property type="match status" value="1"/>
</dbReference>
<evidence type="ECO:0000313" key="3">
    <source>
        <dbReference type="EMBL" id="KAF5361256.1"/>
    </source>
</evidence>
<evidence type="ECO:0000256" key="1">
    <source>
        <dbReference type="SAM" id="SignalP"/>
    </source>
</evidence>
<dbReference type="PANTHER" id="PTHR10963">
    <property type="entry name" value="GLYCOSYL HYDROLASE-RELATED"/>
    <property type="match status" value="1"/>
</dbReference>
<name>A0A8H5GAJ0_9AGAR</name>
<dbReference type="OrthoDB" id="192832at2759"/>
<sequence>MNVNSLLRSILIITSVKSFYLNGVVEAKPTNLTQRQAAYTLQDLYQGESFFNDWNFFTDPDPTKGLVDYQSKDNAISKGLAFVQDGVTVLAVDSTTPVPSGSNRASVRIESKKHYSTGLFIADFVATPFGCSTWPAWWSYSFSQYPDGGELDIIESVNRLSDNFLTFWRAGDAQCTFPPSSRGSATGIVDSDNAPLCTQSTTDQQKCGFDDASGGGWGQAFNNAGGGVYAHLIDEEGIKIWHFPRSRIPADVTNKNPNPSSWGAPVAQWGTDDCDVLKRITDHTLTINTSLCGSWAGDDDVWATSGCPGTCADTVANPANFNDARWKINYVAVYQGT</sequence>
<comment type="caution">
    <text evidence="3">The sequence shown here is derived from an EMBL/GenBank/DDBJ whole genome shotgun (WGS) entry which is preliminary data.</text>
</comment>
<keyword evidence="1" id="KW-0732">Signal</keyword>
<dbReference type="Pfam" id="PF26113">
    <property type="entry name" value="GH16_XgeA"/>
    <property type="match status" value="1"/>
</dbReference>
<feature type="chain" id="PRO_5034385438" description="GH16 domain-containing protein" evidence="1">
    <location>
        <begin position="28"/>
        <end position="337"/>
    </location>
</feature>
<dbReference type="InterPro" id="IPR013320">
    <property type="entry name" value="ConA-like_dom_sf"/>
</dbReference>
<reference evidence="3 4" key="1">
    <citation type="journal article" date="2020" name="ISME J.">
        <title>Uncovering the hidden diversity of litter-decomposition mechanisms in mushroom-forming fungi.</title>
        <authorList>
            <person name="Floudas D."/>
            <person name="Bentzer J."/>
            <person name="Ahren D."/>
            <person name="Johansson T."/>
            <person name="Persson P."/>
            <person name="Tunlid A."/>
        </authorList>
    </citation>
    <scope>NUCLEOTIDE SEQUENCE [LARGE SCALE GENOMIC DNA]</scope>
    <source>
        <strain evidence="3 4">CBS 291.85</strain>
    </source>
</reference>
<protein>
    <recommendedName>
        <fullName evidence="2">GH16 domain-containing protein</fullName>
    </recommendedName>
</protein>
<dbReference type="SUPFAM" id="SSF49899">
    <property type="entry name" value="Concanavalin A-like lectins/glucanases"/>
    <property type="match status" value="1"/>
</dbReference>
<dbReference type="EMBL" id="JAACJM010000041">
    <property type="protein sequence ID" value="KAF5361256.1"/>
    <property type="molecule type" value="Genomic_DNA"/>
</dbReference>
<dbReference type="GO" id="GO:0009251">
    <property type="term" value="P:glucan catabolic process"/>
    <property type="evidence" value="ECO:0007669"/>
    <property type="project" value="TreeGrafter"/>
</dbReference>
<dbReference type="CDD" id="cd02181">
    <property type="entry name" value="GH16_fungal_Lam16A_glucanase"/>
    <property type="match status" value="1"/>
</dbReference>